<dbReference type="InterPro" id="IPR004088">
    <property type="entry name" value="KH_dom_type_1"/>
</dbReference>
<dbReference type="InterPro" id="IPR036612">
    <property type="entry name" value="KH_dom_type_1_sf"/>
</dbReference>
<accession>A0ABP0JB00</accession>
<dbReference type="Gene3D" id="3.30.310.210">
    <property type="match status" value="1"/>
</dbReference>
<gene>
    <name evidence="5" type="ORF">CCMP2556_LOCUS10495</name>
</gene>
<organism evidence="5 6">
    <name type="scientific">Durusdinium trenchii</name>
    <dbReference type="NCBI Taxonomy" id="1381693"/>
    <lineage>
        <taxon>Eukaryota</taxon>
        <taxon>Sar</taxon>
        <taxon>Alveolata</taxon>
        <taxon>Dinophyceae</taxon>
        <taxon>Suessiales</taxon>
        <taxon>Symbiodiniaceae</taxon>
        <taxon>Durusdinium</taxon>
    </lineage>
</organism>
<feature type="compositionally biased region" description="Acidic residues" evidence="3">
    <location>
        <begin position="197"/>
        <end position="217"/>
    </location>
</feature>
<dbReference type="EMBL" id="CAXAMN010004903">
    <property type="protein sequence ID" value="CAK9011528.1"/>
    <property type="molecule type" value="Genomic_DNA"/>
</dbReference>
<keyword evidence="2" id="KW-0694">RNA-binding</keyword>
<feature type="compositionally biased region" description="Polar residues" evidence="3">
    <location>
        <begin position="786"/>
        <end position="801"/>
    </location>
</feature>
<keyword evidence="6" id="KW-1185">Reference proteome</keyword>
<evidence type="ECO:0000256" key="1">
    <source>
        <dbReference type="ARBA" id="ARBA00022737"/>
    </source>
</evidence>
<proteinExistence type="predicted"/>
<comment type="caution">
    <text evidence="5">The sequence shown here is derived from an EMBL/GenBank/DDBJ whole genome shotgun (WGS) entry which is preliminary data.</text>
</comment>
<dbReference type="SUPFAM" id="SSF54791">
    <property type="entry name" value="Eukaryotic type KH-domain (KH-domain type I)"/>
    <property type="match status" value="3"/>
</dbReference>
<feature type="compositionally biased region" description="Basic and acidic residues" evidence="3">
    <location>
        <begin position="180"/>
        <end position="196"/>
    </location>
</feature>
<evidence type="ECO:0000256" key="2">
    <source>
        <dbReference type="PROSITE-ProRule" id="PRU00117"/>
    </source>
</evidence>
<evidence type="ECO:0000256" key="3">
    <source>
        <dbReference type="SAM" id="MobiDB-lite"/>
    </source>
</evidence>
<sequence>MGRPQDFTTRPPMAVYGVPGEADLVKRICDMLSFKPLEVNNLSSKFAHVFNQVVRNHEETPFVADKKNDGSFKKWLQACGFEVGPLFERNKSLVYLPVRAKPLERAKGINQERRYVYRGKHGNRGVGVGAKIAEELASTLVEEECRIRKERWEVKQTEMTDTKNKDPDQILQACSMEQPGHVEPEPEDVAKEHEDQEKDDCDEEQSEQTLSDEDKDLDLDSSAAWVEVHPAFAAIEEELDDFIVVPEIDCAWEEVPVDPRFLSEARAVFRGKAVDFVTYNNHEILTDLSNKTGAMIDVSGDRDTPKRLSDRIITISGQANQKEGACLGIVEKLRKLQDLLDSEVGFFVIIVPATAIPVIVGIKGATIAEVLAGTGVEVSIGKENVMGMPDTPIGLEGTASQVTTAVANIHKVIQDMADRGRLLPADFKYRPDKAAAQLAAGAGAHLPEVHLPPADHDLFYGMDPTQNFRTKAKIVVDTGLAGWLIGKGGRTIREMQENSGAFLHVIREDEPTPLLSPGERLIEVCGRLERKLEGIQVVLRTADSMPGNAPKDTRIIVPEVLADPLIMDQVASAYNSCVVERLPGAADGEAMLLVAGSISSRIQAVQEFMSKTDRAHMEGIAVAKSVDGEVVGKDGRPRREIREAELAVVCIHVLPSLAVLDSQGLGYAPSNPPPPREPAPWLLRDQTDGQRMASEASEARSGFEERAQSESYASIPEPYQARQMADAWPGAASLSSSASNTRRGGGKDLMPAASSGNGWQGLQAPVSPHAGSTRQPSSVEAPPASNMLNSPNGMTSSQQRMVHSPEPVPSKSTKEHEVQSLRDALASATKAAPEVEALLLRSASTGSTRTELPVILSSDLLFKTLVPSGFLQDLSCRYQVHIDISADESLPASLRQVVLSGTAAANAAAAYWLQVGTLRHLVRDG</sequence>
<feature type="region of interest" description="Disordered" evidence="3">
    <location>
        <begin position="179"/>
        <end position="217"/>
    </location>
</feature>
<evidence type="ECO:0000313" key="5">
    <source>
        <dbReference type="EMBL" id="CAK9011528.1"/>
    </source>
</evidence>
<feature type="region of interest" description="Disordered" evidence="3">
    <location>
        <begin position="687"/>
        <end position="813"/>
    </location>
</feature>
<evidence type="ECO:0000313" key="6">
    <source>
        <dbReference type="Proteomes" id="UP001642484"/>
    </source>
</evidence>
<feature type="compositionally biased region" description="Polar residues" evidence="3">
    <location>
        <begin position="733"/>
        <end position="742"/>
    </location>
</feature>
<name>A0ABP0JB00_9DINO</name>
<protein>
    <recommendedName>
        <fullName evidence="4">K Homology domain-containing protein</fullName>
    </recommendedName>
</protein>
<dbReference type="PANTHER" id="PTHR10288">
    <property type="entry name" value="KH DOMAIN CONTAINING RNA BINDING PROTEIN"/>
    <property type="match status" value="1"/>
</dbReference>
<dbReference type="Gene3D" id="3.30.1370.10">
    <property type="entry name" value="K Homology domain, type 1"/>
    <property type="match status" value="2"/>
</dbReference>
<dbReference type="PROSITE" id="PS50084">
    <property type="entry name" value="KH_TYPE_1"/>
    <property type="match status" value="2"/>
</dbReference>
<reference evidence="5 6" key="1">
    <citation type="submission" date="2024-02" db="EMBL/GenBank/DDBJ databases">
        <authorList>
            <person name="Chen Y."/>
            <person name="Shah S."/>
            <person name="Dougan E. K."/>
            <person name="Thang M."/>
            <person name="Chan C."/>
        </authorList>
    </citation>
    <scope>NUCLEOTIDE SEQUENCE [LARGE SCALE GENOMIC DNA]</scope>
</reference>
<feature type="domain" description="K Homology" evidence="4">
    <location>
        <begin position="468"/>
        <end position="543"/>
    </location>
</feature>
<dbReference type="Proteomes" id="UP001642484">
    <property type="component" value="Unassembled WGS sequence"/>
</dbReference>
<keyword evidence="1" id="KW-0677">Repeat</keyword>
<feature type="domain" description="K Homology" evidence="4">
    <location>
        <begin position="343"/>
        <end position="414"/>
    </location>
</feature>
<feature type="compositionally biased region" description="Basic and acidic residues" evidence="3">
    <location>
        <begin position="697"/>
        <end position="708"/>
    </location>
</feature>
<dbReference type="InterPro" id="IPR004087">
    <property type="entry name" value="KH_dom"/>
</dbReference>
<dbReference type="SMART" id="SM00322">
    <property type="entry name" value="KH"/>
    <property type="match status" value="2"/>
</dbReference>
<evidence type="ECO:0000259" key="4">
    <source>
        <dbReference type="SMART" id="SM00322"/>
    </source>
</evidence>
<dbReference type="Pfam" id="PF00013">
    <property type="entry name" value="KH_1"/>
    <property type="match status" value="1"/>
</dbReference>
<dbReference type="CDD" id="cd00105">
    <property type="entry name" value="KH-I"/>
    <property type="match status" value="1"/>
</dbReference>